<dbReference type="EMBL" id="CAXLJM020000160">
    <property type="protein sequence ID" value="CAL8143961.1"/>
    <property type="molecule type" value="Genomic_DNA"/>
</dbReference>
<dbReference type="PANTHER" id="PTHR46809:SF2">
    <property type="entry name" value="GH21273P"/>
    <property type="match status" value="1"/>
</dbReference>
<dbReference type="CDD" id="cd23293">
    <property type="entry name" value="beta-trefoil_MIR_SDF2_meta"/>
    <property type="match status" value="1"/>
</dbReference>
<keyword evidence="2" id="KW-0677">Repeat</keyword>
<feature type="domain" description="MIR" evidence="3">
    <location>
        <begin position="38"/>
        <end position="92"/>
    </location>
</feature>
<keyword evidence="1" id="KW-0732">Signal</keyword>
<feature type="domain" description="MIR" evidence="3">
    <location>
        <begin position="156"/>
        <end position="210"/>
    </location>
</feature>
<name>A0ABP1S6B3_9HEXA</name>
<organism evidence="4 5">
    <name type="scientific">Orchesella dallaii</name>
    <dbReference type="NCBI Taxonomy" id="48710"/>
    <lineage>
        <taxon>Eukaryota</taxon>
        <taxon>Metazoa</taxon>
        <taxon>Ecdysozoa</taxon>
        <taxon>Arthropoda</taxon>
        <taxon>Hexapoda</taxon>
        <taxon>Collembola</taxon>
        <taxon>Entomobryomorpha</taxon>
        <taxon>Entomobryoidea</taxon>
        <taxon>Orchesellidae</taxon>
        <taxon>Orchesellinae</taxon>
        <taxon>Orchesella</taxon>
    </lineage>
</organism>
<dbReference type="PANTHER" id="PTHR46809">
    <property type="entry name" value="STROMAL CELL-DERIVED FACTOR 2-LIKE PROTEIN"/>
    <property type="match status" value="1"/>
</dbReference>
<evidence type="ECO:0000256" key="1">
    <source>
        <dbReference type="ARBA" id="ARBA00022729"/>
    </source>
</evidence>
<keyword evidence="5" id="KW-1185">Reference proteome</keyword>
<dbReference type="PROSITE" id="PS50919">
    <property type="entry name" value="MIR"/>
    <property type="match status" value="3"/>
</dbReference>
<dbReference type="InterPro" id="IPR016093">
    <property type="entry name" value="MIR_motif"/>
</dbReference>
<dbReference type="Pfam" id="PF02815">
    <property type="entry name" value="MIR"/>
    <property type="match status" value="1"/>
</dbReference>
<evidence type="ECO:0000313" key="4">
    <source>
        <dbReference type="EMBL" id="CAL8143961.1"/>
    </source>
</evidence>
<protein>
    <recommendedName>
        <fullName evidence="3">MIR domain-containing protein</fullName>
    </recommendedName>
</protein>
<evidence type="ECO:0000313" key="5">
    <source>
        <dbReference type="Proteomes" id="UP001642540"/>
    </source>
</evidence>
<dbReference type="Gene3D" id="2.80.10.50">
    <property type="match status" value="1"/>
</dbReference>
<evidence type="ECO:0000256" key="2">
    <source>
        <dbReference type="ARBA" id="ARBA00022737"/>
    </source>
</evidence>
<dbReference type="SUPFAM" id="SSF82109">
    <property type="entry name" value="MIR domain"/>
    <property type="match status" value="1"/>
</dbReference>
<dbReference type="Proteomes" id="UP001642540">
    <property type="component" value="Unassembled WGS sequence"/>
</dbReference>
<accession>A0ABP1S6B3</accession>
<sequence length="234" mass="26226">MKLKLRNSEIFSSYIQPGVWIWIVCQLFLFQSSQARGLQEITCGSVFKLLNTAFKIRLHSHDVKYGSGSGQQSVTGTDLKEDVNSNWQVKGIPNLPCTRGEPVKCGSKIRLEHIQTGRNLHSHLFSSPLSGHQEISAFGEEGEGDSGDIWEIVCKSHNWQRDDAIQLRHVDTEAYLSASGNTYGRPIHGQMEIIGISHSDSSCYWKTTEGIFVHPSEPLVSKSHLDSEHEHNEL</sequence>
<dbReference type="SMART" id="SM00472">
    <property type="entry name" value="MIR"/>
    <property type="match status" value="3"/>
</dbReference>
<dbReference type="InterPro" id="IPR036300">
    <property type="entry name" value="MIR_dom_sf"/>
</dbReference>
<reference evidence="4 5" key="1">
    <citation type="submission" date="2024-08" db="EMBL/GenBank/DDBJ databases">
        <authorList>
            <person name="Cucini C."/>
            <person name="Frati F."/>
        </authorList>
    </citation>
    <scope>NUCLEOTIDE SEQUENCE [LARGE SCALE GENOMIC DNA]</scope>
</reference>
<comment type="caution">
    <text evidence="4">The sequence shown here is derived from an EMBL/GenBank/DDBJ whole genome shotgun (WGS) entry which is preliminary data.</text>
</comment>
<proteinExistence type="predicted"/>
<feature type="domain" description="MIR" evidence="3">
    <location>
        <begin position="100"/>
        <end position="155"/>
    </location>
</feature>
<evidence type="ECO:0000259" key="3">
    <source>
        <dbReference type="PROSITE" id="PS50919"/>
    </source>
</evidence>
<gene>
    <name evidence="4" type="ORF">ODALV1_LOCUS30016</name>
</gene>